<dbReference type="PROSITE" id="PS50891">
    <property type="entry name" value="LOB"/>
    <property type="match status" value="1"/>
</dbReference>
<accession>A0ABD2Y936</accession>
<comment type="similarity">
    <text evidence="1">Belongs to the LOB domain-containing protein family.</text>
</comment>
<comment type="caution">
    <text evidence="3">The sequence shown here is derived from an EMBL/GenBank/DDBJ whole genome shotgun (WGS) entry which is preliminary data.</text>
</comment>
<feature type="domain" description="LOB" evidence="2">
    <location>
        <begin position="8"/>
        <end position="110"/>
    </location>
</feature>
<evidence type="ECO:0000313" key="3">
    <source>
        <dbReference type="EMBL" id="KAL3502710.1"/>
    </source>
</evidence>
<name>A0ABD2Y936_9GENT</name>
<dbReference type="Pfam" id="PF03195">
    <property type="entry name" value="LOB"/>
    <property type="match status" value="1"/>
</dbReference>
<organism evidence="3 4">
    <name type="scientific">Cinchona calisaya</name>
    <dbReference type="NCBI Taxonomy" id="153742"/>
    <lineage>
        <taxon>Eukaryota</taxon>
        <taxon>Viridiplantae</taxon>
        <taxon>Streptophyta</taxon>
        <taxon>Embryophyta</taxon>
        <taxon>Tracheophyta</taxon>
        <taxon>Spermatophyta</taxon>
        <taxon>Magnoliopsida</taxon>
        <taxon>eudicotyledons</taxon>
        <taxon>Gunneridae</taxon>
        <taxon>Pentapetalae</taxon>
        <taxon>asterids</taxon>
        <taxon>lamiids</taxon>
        <taxon>Gentianales</taxon>
        <taxon>Rubiaceae</taxon>
        <taxon>Cinchonoideae</taxon>
        <taxon>Cinchoneae</taxon>
        <taxon>Cinchona</taxon>
    </lineage>
</organism>
<protein>
    <recommendedName>
        <fullName evidence="2">LOB domain-containing protein</fullName>
    </recommendedName>
</protein>
<proteinExistence type="inferred from homology"/>
<gene>
    <name evidence="3" type="ORF">ACH5RR_037159</name>
</gene>
<dbReference type="Proteomes" id="UP001630127">
    <property type="component" value="Unassembled WGS sequence"/>
</dbReference>
<dbReference type="InterPro" id="IPR004883">
    <property type="entry name" value="LOB"/>
</dbReference>
<evidence type="ECO:0000259" key="2">
    <source>
        <dbReference type="PROSITE" id="PS50891"/>
    </source>
</evidence>
<dbReference type="PANTHER" id="PTHR31301">
    <property type="entry name" value="LOB DOMAIN-CONTAINING PROTEIN 4-RELATED"/>
    <property type="match status" value="1"/>
</dbReference>
<evidence type="ECO:0000256" key="1">
    <source>
        <dbReference type="ARBA" id="ARBA00005474"/>
    </source>
</evidence>
<evidence type="ECO:0000313" key="4">
    <source>
        <dbReference type="Proteomes" id="UP001630127"/>
    </source>
</evidence>
<sequence length="286" mass="31589">MQRSNGVPACASCKHQRKKCTNKCTLAPFFPVEKNREFQAVHKIFGVSNVAKILKNHNSEDERRRAADSLVWEALAWQRDPIQGPYGEFKRGFEELKFYKTQYHKITSQLAPTSQGTTNMVHKPAVAMTVAPPALINGTWNNGSNNNAIINGGISMMNNISSSGLNNNGGTFSGIHDHHNGNLMIDHSSNPYGYTANKSHVIIQKSDHQNGSTAVILPQQHPNNNHNNNHALQSMEHQNGTTVILPQQHHSIPGFNQQYYLAAGQYNSSANPNGKTVKNSSWQGNS</sequence>
<keyword evidence="4" id="KW-1185">Reference proteome</keyword>
<dbReference type="EMBL" id="JBJUIK010000015">
    <property type="protein sequence ID" value="KAL3502710.1"/>
    <property type="molecule type" value="Genomic_DNA"/>
</dbReference>
<dbReference type="AlphaFoldDB" id="A0ABD2Y936"/>
<reference evidence="3 4" key="1">
    <citation type="submission" date="2024-11" db="EMBL/GenBank/DDBJ databases">
        <title>A near-complete genome assembly of Cinchona calisaya.</title>
        <authorList>
            <person name="Lian D.C."/>
            <person name="Zhao X.W."/>
            <person name="Wei L."/>
        </authorList>
    </citation>
    <scope>NUCLEOTIDE SEQUENCE [LARGE SCALE GENOMIC DNA]</scope>
    <source>
        <tissue evidence="3">Nenye</tissue>
    </source>
</reference>
<dbReference type="PANTHER" id="PTHR31301:SF19">
    <property type="entry name" value="LOB DOMAIN-CONTAINING PROTEIN 2"/>
    <property type="match status" value="1"/>
</dbReference>